<dbReference type="Pfam" id="PF07883">
    <property type="entry name" value="Cupin_2"/>
    <property type="match status" value="1"/>
</dbReference>
<dbReference type="PANTHER" id="PTHR36114">
    <property type="entry name" value="16.7 KDA PROTEIN IN WHIE LOCUS"/>
    <property type="match status" value="1"/>
</dbReference>
<sequence>MPHAVTTLGSENAPGRVATPDDCTWEVWNDDRGQLRWCLLVDGADTAPDAVTTGVAVLETGGWLARHRHSAPEVYYVHEGEAVVDVGGEEVSVGPGAVVHLPGDVEHGVRAAGTGPVRMLFVFPTSAFDDVVYHFSDAA</sequence>
<name>A0ABT5SRQ4_9PSEU</name>
<evidence type="ECO:0000259" key="1">
    <source>
        <dbReference type="Pfam" id="PF07883"/>
    </source>
</evidence>
<dbReference type="EMBL" id="JAQZAO010000003">
    <property type="protein sequence ID" value="MDD7965527.1"/>
    <property type="molecule type" value="Genomic_DNA"/>
</dbReference>
<evidence type="ECO:0000313" key="2">
    <source>
        <dbReference type="EMBL" id="MDD7965527.1"/>
    </source>
</evidence>
<dbReference type="InterPro" id="IPR014710">
    <property type="entry name" value="RmlC-like_jellyroll"/>
</dbReference>
<dbReference type="InterPro" id="IPR011051">
    <property type="entry name" value="RmlC_Cupin_sf"/>
</dbReference>
<feature type="domain" description="Cupin type-2" evidence="1">
    <location>
        <begin position="56"/>
        <end position="123"/>
    </location>
</feature>
<dbReference type="SUPFAM" id="SSF51182">
    <property type="entry name" value="RmlC-like cupins"/>
    <property type="match status" value="1"/>
</dbReference>
<keyword evidence="3" id="KW-1185">Reference proteome</keyword>
<accession>A0ABT5SRQ4</accession>
<comment type="caution">
    <text evidence="2">The sequence shown here is derived from an EMBL/GenBank/DDBJ whole genome shotgun (WGS) entry which is preliminary data.</text>
</comment>
<evidence type="ECO:0000313" key="3">
    <source>
        <dbReference type="Proteomes" id="UP001300763"/>
    </source>
</evidence>
<dbReference type="InterPro" id="IPR013096">
    <property type="entry name" value="Cupin_2"/>
</dbReference>
<dbReference type="PANTHER" id="PTHR36114:SF1">
    <property type="entry name" value="16.7 KDA PROTEIN IN WHIE LOCUS"/>
    <property type="match status" value="1"/>
</dbReference>
<gene>
    <name evidence="2" type="ORF">PGB27_09210</name>
</gene>
<dbReference type="InterPro" id="IPR052044">
    <property type="entry name" value="PKS_Associated_Protein"/>
</dbReference>
<protein>
    <submittedName>
        <fullName evidence="2">Cupin domain-containing protein</fullName>
    </submittedName>
</protein>
<organism evidence="2 3">
    <name type="scientific">Actinomycetospora lemnae</name>
    <dbReference type="NCBI Taxonomy" id="3019891"/>
    <lineage>
        <taxon>Bacteria</taxon>
        <taxon>Bacillati</taxon>
        <taxon>Actinomycetota</taxon>
        <taxon>Actinomycetes</taxon>
        <taxon>Pseudonocardiales</taxon>
        <taxon>Pseudonocardiaceae</taxon>
        <taxon>Actinomycetospora</taxon>
    </lineage>
</organism>
<dbReference type="Gene3D" id="2.60.120.10">
    <property type="entry name" value="Jelly Rolls"/>
    <property type="match status" value="1"/>
</dbReference>
<reference evidence="2 3" key="1">
    <citation type="submission" date="2023-02" db="EMBL/GenBank/DDBJ databases">
        <title>Genome sequencing required for Actinomycetospora new species description.</title>
        <authorList>
            <person name="Saimee Y."/>
            <person name="Duangmal K."/>
        </authorList>
    </citation>
    <scope>NUCLEOTIDE SEQUENCE [LARGE SCALE GENOMIC DNA]</scope>
    <source>
        <strain evidence="2 3">DW7H6</strain>
    </source>
</reference>
<dbReference type="Proteomes" id="UP001300763">
    <property type="component" value="Unassembled WGS sequence"/>
</dbReference>
<dbReference type="RefSeq" id="WP_274200066.1">
    <property type="nucleotide sequence ID" value="NZ_JAQZAO010000003.1"/>
</dbReference>
<proteinExistence type="predicted"/>